<name>A0A5N8VPC0_9ACTN</name>
<feature type="compositionally biased region" description="Low complexity" evidence="1">
    <location>
        <begin position="282"/>
        <end position="291"/>
    </location>
</feature>
<feature type="compositionally biased region" description="Low complexity" evidence="1">
    <location>
        <begin position="223"/>
        <end position="234"/>
    </location>
</feature>
<proteinExistence type="predicted"/>
<feature type="compositionally biased region" description="Basic and acidic residues" evidence="1">
    <location>
        <begin position="128"/>
        <end position="140"/>
    </location>
</feature>
<evidence type="ECO:0000256" key="1">
    <source>
        <dbReference type="SAM" id="MobiDB-lite"/>
    </source>
</evidence>
<comment type="caution">
    <text evidence="2">The sequence shown here is derived from an EMBL/GenBank/DDBJ whole genome shotgun (WGS) entry which is preliminary data.</text>
</comment>
<protein>
    <recommendedName>
        <fullName evidence="4">Hydrophobic W protein</fullName>
    </recommendedName>
</protein>
<keyword evidence="3" id="KW-1185">Reference proteome</keyword>
<dbReference type="AlphaFoldDB" id="A0A5N8VPC0"/>
<evidence type="ECO:0000313" key="3">
    <source>
        <dbReference type="Proteomes" id="UP000325849"/>
    </source>
</evidence>
<gene>
    <name evidence="2" type="ORF">FNH09_33100</name>
</gene>
<evidence type="ECO:0000313" key="2">
    <source>
        <dbReference type="EMBL" id="MPY35898.1"/>
    </source>
</evidence>
<feature type="region of interest" description="Disordered" evidence="1">
    <location>
        <begin position="214"/>
        <end position="291"/>
    </location>
</feature>
<dbReference type="OrthoDB" id="3444343at2"/>
<sequence length="465" mass="46936">MSRDEETDDSKVLSVVIAADGSAAIDGVPVPMPAGAAVDEVILDALQGHASRRNSPVTAAISDPAVADVTYVEVAPDGSSRLVERPPSPEPAAVEATAEPVAARVGPDAVPPDDEGTYARTDADRDDGEDKAAEEGDGADRGAYPLRQPPPPARRTPVPGALLRRPGTTEGAAPRQSDDEYRPSGLLHRPLIVGPVALGVAALVIVPLAMTGGGSGDGGQQNTAAGASAGPSRSRTGHDPAGGGTTPTPTVSVTPSPTPSSTSTPPKAKGKPKHTSPGGAAGATATVTVRPPKATATVTAAPAKETAASAVNRLAGNDPGRHICYRAYVSGKGWQKPVCDGTVAGTTGQDRAIKALNIAVRGTGGVAANAFVHKPGSTDGRGVWKPHWTPNTADGKDIYIGSTAKGAPDMLGYAINIGSGGQVCQTAHVHNVGWNQTGCVGPRPAYIFGGTLSNDLWLEAVKFTV</sequence>
<feature type="compositionally biased region" description="Low complexity" evidence="1">
    <location>
        <begin position="246"/>
        <end position="267"/>
    </location>
</feature>
<dbReference type="Proteomes" id="UP000325849">
    <property type="component" value="Unassembled WGS sequence"/>
</dbReference>
<dbReference type="EMBL" id="VJZD01000185">
    <property type="protein sequence ID" value="MPY35898.1"/>
    <property type="molecule type" value="Genomic_DNA"/>
</dbReference>
<feature type="compositionally biased region" description="Low complexity" evidence="1">
    <location>
        <begin position="91"/>
        <end position="105"/>
    </location>
</feature>
<evidence type="ECO:0008006" key="4">
    <source>
        <dbReference type="Google" id="ProtNLM"/>
    </source>
</evidence>
<dbReference type="SMART" id="SM00728">
    <property type="entry name" value="ChW"/>
    <property type="match status" value="1"/>
</dbReference>
<dbReference type="Pfam" id="PF07538">
    <property type="entry name" value="ChW"/>
    <property type="match status" value="1"/>
</dbReference>
<organism evidence="2 3">
    <name type="scientific">Streptomyces adustus</name>
    <dbReference type="NCBI Taxonomy" id="1609272"/>
    <lineage>
        <taxon>Bacteria</taxon>
        <taxon>Bacillati</taxon>
        <taxon>Actinomycetota</taxon>
        <taxon>Actinomycetes</taxon>
        <taxon>Kitasatosporales</taxon>
        <taxon>Streptomycetaceae</taxon>
        <taxon>Streptomyces</taxon>
    </lineage>
</organism>
<feature type="region of interest" description="Disordered" evidence="1">
    <location>
        <begin position="77"/>
        <end position="182"/>
    </location>
</feature>
<dbReference type="InterPro" id="IPR006637">
    <property type="entry name" value="ChW"/>
</dbReference>
<accession>A0A5N8VPC0</accession>
<reference evidence="2 3" key="1">
    <citation type="submission" date="2019-07" db="EMBL/GenBank/DDBJ databases">
        <title>New species of Amycolatopsis and Streptomyces.</title>
        <authorList>
            <person name="Duangmal K."/>
            <person name="Teo W.F.A."/>
            <person name="Lipun K."/>
        </authorList>
    </citation>
    <scope>NUCLEOTIDE SEQUENCE [LARGE SCALE GENOMIC DNA]</scope>
    <source>
        <strain evidence="2 3">NBRC 109810</strain>
    </source>
</reference>
<dbReference type="RefSeq" id="WP_152893594.1">
    <property type="nucleotide sequence ID" value="NZ_VJZD01000185.1"/>
</dbReference>